<dbReference type="AlphaFoldDB" id="A0A3S3RI29"/>
<dbReference type="EMBL" id="RJLM01000003">
    <property type="protein sequence ID" value="RWX55882.1"/>
    <property type="molecule type" value="Genomic_DNA"/>
</dbReference>
<proteinExistence type="predicted"/>
<evidence type="ECO:0000313" key="1">
    <source>
        <dbReference type="EMBL" id="RWX55882.1"/>
    </source>
</evidence>
<accession>A0A3S3RI29</accession>
<dbReference type="InterPro" id="IPR006597">
    <property type="entry name" value="Sel1-like"/>
</dbReference>
<dbReference type="Proteomes" id="UP000287563">
    <property type="component" value="Unassembled WGS sequence"/>
</dbReference>
<dbReference type="SMART" id="SM00671">
    <property type="entry name" value="SEL1"/>
    <property type="match status" value="2"/>
</dbReference>
<gene>
    <name evidence="1" type="ORF">EDI28_11175</name>
</gene>
<keyword evidence="2" id="KW-1185">Reference proteome</keyword>
<protein>
    <submittedName>
        <fullName evidence="1">Sel1 repeat family protein</fullName>
    </submittedName>
</protein>
<dbReference type="RefSeq" id="WP_128783903.1">
    <property type="nucleotide sequence ID" value="NZ_JAKJSG010000028.1"/>
</dbReference>
<comment type="caution">
    <text evidence="1">The sequence shown here is derived from an EMBL/GenBank/DDBJ whole genome shotgun (WGS) entry which is preliminary data.</text>
</comment>
<sequence length="151" mass="17100">MTNNTTNLSIDEIEDKLTSSSVTDEFLYKLKNASSDNADIAEVLYQYYLDVNDYNNAIFYLELGDKFNDSYAQLYLASLYQQGKHCLKDEVRALTLFERSAQNGESEAQYELGANLLLAASSQEEIEQGAYWLNEAFLNGNDDSKELLDSI</sequence>
<dbReference type="InterPro" id="IPR011990">
    <property type="entry name" value="TPR-like_helical_dom_sf"/>
</dbReference>
<organism evidence="1 2">
    <name type="scientific">Photobacterium chitinilyticum</name>
    <dbReference type="NCBI Taxonomy" id="2485123"/>
    <lineage>
        <taxon>Bacteria</taxon>
        <taxon>Pseudomonadati</taxon>
        <taxon>Pseudomonadota</taxon>
        <taxon>Gammaproteobacteria</taxon>
        <taxon>Vibrionales</taxon>
        <taxon>Vibrionaceae</taxon>
        <taxon>Photobacterium</taxon>
    </lineage>
</organism>
<dbReference type="SUPFAM" id="SSF81901">
    <property type="entry name" value="HCP-like"/>
    <property type="match status" value="1"/>
</dbReference>
<evidence type="ECO:0000313" key="2">
    <source>
        <dbReference type="Proteomes" id="UP000287563"/>
    </source>
</evidence>
<name>A0A3S3RI29_9GAMM</name>
<dbReference type="OrthoDB" id="5365194at2"/>
<dbReference type="Gene3D" id="1.25.40.10">
    <property type="entry name" value="Tetratricopeptide repeat domain"/>
    <property type="match status" value="1"/>
</dbReference>
<reference evidence="1 2" key="1">
    <citation type="submission" date="2018-11" db="EMBL/GenBank/DDBJ databases">
        <title>Photobacterium sp. BEI247 sp. nov., a marine bacterium isolated from Yongle Blue Hole in the South China Sea.</title>
        <authorList>
            <person name="Wang X."/>
        </authorList>
    </citation>
    <scope>NUCLEOTIDE SEQUENCE [LARGE SCALE GENOMIC DNA]</scope>
    <source>
        <strain evidence="2">BEI247</strain>
    </source>
</reference>